<name>A0A1X6NXG5_PORUM</name>
<sequence length="119" mass="13064">MASSEVHAWGPGSRQGLATVVTRISFRKAARKNRRIVAEAVRASTAQPFPVMAQNMAGKNRPHRRLGSRPMEFVPLARVRRAPATRVGRPGTRSAAVPTRFRKGAEQPAAGVHLPPRRR</sequence>
<keyword evidence="3" id="KW-1185">Reference proteome</keyword>
<evidence type="ECO:0000313" key="3">
    <source>
        <dbReference type="Proteomes" id="UP000218209"/>
    </source>
</evidence>
<dbReference type="AlphaFoldDB" id="A0A1X6NXG5"/>
<organism evidence="2 3">
    <name type="scientific">Porphyra umbilicalis</name>
    <name type="common">Purple laver</name>
    <name type="synonym">Red alga</name>
    <dbReference type="NCBI Taxonomy" id="2786"/>
    <lineage>
        <taxon>Eukaryota</taxon>
        <taxon>Rhodophyta</taxon>
        <taxon>Bangiophyceae</taxon>
        <taxon>Bangiales</taxon>
        <taxon>Bangiaceae</taxon>
        <taxon>Porphyra</taxon>
    </lineage>
</organism>
<gene>
    <name evidence="2" type="ORF">BU14_0357s0004</name>
</gene>
<proteinExistence type="predicted"/>
<dbReference type="Proteomes" id="UP000218209">
    <property type="component" value="Unassembled WGS sequence"/>
</dbReference>
<evidence type="ECO:0000256" key="1">
    <source>
        <dbReference type="SAM" id="MobiDB-lite"/>
    </source>
</evidence>
<dbReference type="EMBL" id="KV919003">
    <property type="protein sequence ID" value="OSX73311.1"/>
    <property type="molecule type" value="Genomic_DNA"/>
</dbReference>
<accession>A0A1X6NXG5</accession>
<feature type="region of interest" description="Disordered" evidence="1">
    <location>
        <begin position="82"/>
        <end position="119"/>
    </location>
</feature>
<reference evidence="2 3" key="1">
    <citation type="submission" date="2017-03" db="EMBL/GenBank/DDBJ databases">
        <title>WGS assembly of Porphyra umbilicalis.</title>
        <authorList>
            <person name="Brawley S.H."/>
            <person name="Blouin N.A."/>
            <person name="Ficko-Blean E."/>
            <person name="Wheeler G.L."/>
            <person name="Lohr M."/>
            <person name="Goodson H.V."/>
            <person name="Jenkins J.W."/>
            <person name="Blaby-Haas C.E."/>
            <person name="Helliwell K.E."/>
            <person name="Chan C."/>
            <person name="Marriage T."/>
            <person name="Bhattacharya D."/>
            <person name="Klein A.S."/>
            <person name="Badis Y."/>
            <person name="Brodie J."/>
            <person name="Cao Y."/>
            <person name="Collen J."/>
            <person name="Dittami S.M."/>
            <person name="Gachon C.M."/>
            <person name="Green B.R."/>
            <person name="Karpowicz S."/>
            <person name="Kim J.W."/>
            <person name="Kudahl U."/>
            <person name="Lin S."/>
            <person name="Michel G."/>
            <person name="Mittag M."/>
            <person name="Olson B.J."/>
            <person name="Pangilinan J."/>
            <person name="Peng Y."/>
            <person name="Qiu H."/>
            <person name="Shu S."/>
            <person name="Singer J.T."/>
            <person name="Smith A.G."/>
            <person name="Sprecher B.N."/>
            <person name="Wagner V."/>
            <person name="Wang W."/>
            <person name="Wang Z.-Y."/>
            <person name="Yan J."/>
            <person name="Yarish C."/>
            <person name="Zoeuner-Riek S."/>
            <person name="Zhuang Y."/>
            <person name="Zou Y."/>
            <person name="Lindquist E.A."/>
            <person name="Grimwood J."/>
            <person name="Barry K."/>
            <person name="Rokhsar D.S."/>
            <person name="Schmutz J."/>
            <person name="Stiller J.W."/>
            <person name="Grossman A.R."/>
            <person name="Prochnik S.E."/>
        </authorList>
    </citation>
    <scope>NUCLEOTIDE SEQUENCE [LARGE SCALE GENOMIC DNA]</scope>
    <source>
        <strain evidence="2">4086291</strain>
    </source>
</reference>
<evidence type="ECO:0000313" key="2">
    <source>
        <dbReference type="EMBL" id="OSX73311.1"/>
    </source>
</evidence>
<protein>
    <submittedName>
        <fullName evidence="2">Uncharacterized protein</fullName>
    </submittedName>
</protein>